<dbReference type="Pfam" id="PF07690">
    <property type="entry name" value="MFS_1"/>
    <property type="match status" value="1"/>
</dbReference>
<dbReference type="PROSITE" id="PS50850">
    <property type="entry name" value="MFS"/>
    <property type="match status" value="1"/>
</dbReference>
<dbReference type="PANTHER" id="PTHR23501:SF198">
    <property type="entry name" value="AZOLE RESISTANCE PROTEIN 1-RELATED"/>
    <property type="match status" value="1"/>
</dbReference>
<dbReference type="InterPro" id="IPR020846">
    <property type="entry name" value="MFS_dom"/>
</dbReference>
<dbReference type="Gene3D" id="1.20.1250.20">
    <property type="entry name" value="MFS general substrate transporter like domains"/>
    <property type="match status" value="1"/>
</dbReference>
<dbReference type="Proteomes" id="UP000568158">
    <property type="component" value="Unassembled WGS sequence"/>
</dbReference>
<comment type="similarity">
    <text evidence="2">Belongs to the major facilitator superfamily.</text>
</comment>
<name>A0A7D9D1K5_DEKBR</name>
<reference evidence="8 11" key="2">
    <citation type="journal article" date="2020" name="Appl. Microbiol. Biotechnol.">
        <title>Targeted gene deletion in Brettanomyces bruxellensis with an expression-free CRISPR-Cas9 system.</title>
        <authorList>
            <person name="Varela C."/>
            <person name="Bartel C."/>
            <person name="Onetto C."/>
            <person name="Borneman A."/>
        </authorList>
    </citation>
    <scope>NUCLEOTIDE SEQUENCE [LARGE SCALE GENOMIC DNA]</scope>
    <source>
        <strain evidence="8 11">AWRI1613</strain>
    </source>
</reference>
<feature type="domain" description="Major facilitator superfamily (MFS) profile" evidence="7">
    <location>
        <begin position="65"/>
        <end position="554"/>
    </location>
</feature>
<feature type="transmembrane region" description="Helical" evidence="6">
    <location>
        <begin position="259"/>
        <end position="276"/>
    </location>
</feature>
<evidence type="ECO:0000256" key="4">
    <source>
        <dbReference type="ARBA" id="ARBA00022989"/>
    </source>
</evidence>
<feature type="transmembrane region" description="Helical" evidence="6">
    <location>
        <begin position="531"/>
        <end position="549"/>
    </location>
</feature>
<feature type="transmembrane region" description="Helical" evidence="6">
    <location>
        <begin position="390"/>
        <end position="411"/>
    </location>
</feature>
<gene>
    <name evidence="9" type="ORF">DEBR0S8_00210G</name>
    <name evidence="8" type="ORF">HII12_004749</name>
</gene>
<proteinExistence type="inferred from homology"/>
<feature type="transmembrane region" description="Helical" evidence="6">
    <location>
        <begin position="131"/>
        <end position="151"/>
    </location>
</feature>
<accession>A0A7D9D1K5</accession>
<dbReference type="Gene3D" id="1.20.1720.10">
    <property type="entry name" value="Multidrug resistance protein D"/>
    <property type="match status" value="1"/>
</dbReference>
<evidence type="ECO:0000313" key="10">
    <source>
        <dbReference type="Proteomes" id="UP000478008"/>
    </source>
</evidence>
<dbReference type="InterPro" id="IPR036259">
    <property type="entry name" value="MFS_trans_sf"/>
</dbReference>
<sequence length="562" mass="62404">MRNINQHVLKSKESCAISQNEFSKEIAEIPALEVEALQEKFKESDAGDGTKRKDHILTGTKFYLCVLSLILCLFLIALDQMITAAVLTVISNYFNEFDKLTWITSAYMIPMGCCAQVWGRLSINFGRKWTLVTGIIFFEIGSLISGVANSMNMLICGRAIQGIGGSCIQTVVTIISTEITTIDKRPIIIAVMGLTFVFASAFGPIIGGIFGTYLSWRWCFYLNLCCSAIIFPFFILTYKPKMPTTTIKEKLKTVDVLDNFLLMSSCVLLLLGLSLGQTSNDWGSVSVIICFVLGGVLFIIFLIWNFKYSKYPVIPGNIFFNKQIFISFMIIMLSYSCIMVCIQFLSVYFENVINHNAFHTGLSLIPLAVTISLTSIISGILMKVFSLIKIYSLISGFSLPIAVGLLMLLGIKENLGYTIGFQILLAASNGLNFQGPFMIAMLYAPKDPGSTILTTALINFGRSIGTAVFSNIGEEIYTSTLQNYLAKITGSLQGTAYSVQAILLRSDLISKMNKHDHDLIAEQMLKSIHNVFWMVFAISIISLIFTFFMSNRKLPKKSEIET</sequence>
<organism evidence="9 10">
    <name type="scientific">Dekkera bruxellensis</name>
    <name type="common">Brettanomyces custersii</name>
    <dbReference type="NCBI Taxonomy" id="5007"/>
    <lineage>
        <taxon>Eukaryota</taxon>
        <taxon>Fungi</taxon>
        <taxon>Dikarya</taxon>
        <taxon>Ascomycota</taxon>
        <taxon>Saccharomycotina</taxon>
        <taxon>Pichiomycetes</taxon>
        <taxon>Pichiales</taxon>
        <taxon>Pichiaceae</taxon>
        <taxon>Brettanomyces</taxon>
    </lineage>
</organism>
<dbReference type="GO" id="GO:0022857">
    <property type="term" value="F:transmembrane transporter activity"/>
    <property type="evidence" value="ECO:0007669"/>
    <property type="project" value="InterPro"/>
</dbReference>
<evidence type="ECO:0000256" key="6">
    <source>
        <dbReference type="SAM" id="Phobius"/>
    </source>
</evidence>
<reference evidence="9 10" key="1">
    <citation type="submission" date="2019-07" db="EMBL/GenBank/DDBJ databases">
        <authorList>
            <person name="Friedrich A."/>
            <person name="Schacherer J."/>
        </authorList>
    </citation>
    <scope>NUCLEOTIDE SEQUENCE [LARGE SCALE GENOMIC DNA]</scope>
</reference>
<comment type="subcellular location">
    <subcellularLocation>
        <location evidence="1">Membrane</location>
        <topology evidence="1">Multi-pass membrane protein</topology>
    </subcellularLocation>
</comment>
<evidence type="ECO:0000313" key="8">
    <source>
        <dbReference type="EMBL" id="KAF6006996.1"/>
    </source>
</evidence>
<dbReference type="EMBL" id="JABCYN010000045">
    <property type="protein sequence ID" value="KAF6006996.1"/>
    <property type="molecule type" value="Genomic_DNA"/>
</dbReference>
<keyword evidence="5 6" id="KW-0472">Membrane</keyword>
<dbReference type="PANTHER" id="PTHR23501">
    <property type="entry name" value="MAJOR FACILITATOR SUPERFAMILY"/>
    <property type="match status" value="1"/>
</dbReference>
<dbReference type="EMBL" id="CABFWN010000008">
    <property type="protein sequence ID" value="VUG20373.1"/>
    <property type="molecule type" value="Genomic_DNA"/>
</dbReference>
<dbReference type="SUPFAM" id="SSF103473">
    <property type="entry name" value="MFS general substrate transporter"/>
    <property type="match status" value="1"/>
</dbReference>
<dbReference type="GO" id="GO:0005886">
    <property type="term" value="C:plasma membrane"/>
    <property type="evidence" value="ECO:0007669"/>
    <property type="project" value="TreeGrafter"/>
</dbReference>
<feature type="transmembrane region" description="Helical" evidence="6">
    <location>
        <begin position="282"/>
        <end position="304"/>
    </location>
</feature>
<keyword evidence="3 6" id="KW-0812">Transmembrane</keyword>
<evidence type="ECO:0000256" key="2">
    <source>
        <dbReference type="ARBA" id="ARBA00008335"/>
    </source>
</evidence>
<evidence type="ECO:0000259" key="7">
    <source>
        <dbReference type="PROSITE" id="PS50850"/>
    </source>
</evidence>
<dbReference type="InterPro" id="IPR011701">
    <property type="entry name" value="MFS"/>
</dbReference>
<evidence type="ECO:0000313" key="9">
    <source>
        <dbReference type="EMBL" id="VUG20373.1"/>
    </source>
</evidence>
<keyword evidence="4 6" id="KW-1133">Transmembrane helix</keyword>
<evidence type="ECO:0000256" key="5">
    <source>
        <dbReference type="ARBA" id="ARBA00023136"/>
    </source>
</evidence>
<feature type="transmembrane region" description="Helical" evidence="6">
    <location>
        <begin position="324"/>
        <end position="349"/>
    </location>
</feature>
<feature type="transmembrane region" description="Helical" evidence="6">
    <location>
        <begin position="220"/>
        <end position="238"/>
    </location>
</feature>
<evidence type="ECO:0000313" key="11">
    <source>
        <dbReference type="Proteomes" id="UP000568158"/>
    </source>
</evidence>
<dbReference type="AlphaFoldDB" id="A0A7D9D1K5"/>
<feature type="transmembrane region" description="Helical" evidence="6">
    <location>
        <begin position="361"/>
        <end position="381"/>
    </location>
</feature>
<protein>
    <submittedName>
        <fullName evidence="9">DEBR0S8_00210g1_1</fullName>
    </submittedName>
</protein>
<keyword evidence="10" id="KW-1185">Reference proteome</keyword>
<evidence type="ECO:0000256" key="3">
    <source>
        <dbReference type="ARBA" id="ARBA00022692"/>
    </source>
</evidence>
<feature type="transmembrane region" description="Helical" evidence="6">
    <location>
        <begin position="62"/>
        <end position="94"/>
    </location>
</feature>
<evidence type="ECO:0000256" key="1">
    <source>
        <dbReference type="ARBA" id="ARBA00004141"/>
    </source>
</evidence>
<feature type="transmembrane region" description="Helical" evidence="6">
    <location>
        <begin position="187"/>
        <end position="214"/>
    </location>
</feature>
<dbReference type="Proteomes" id="UP000478008">
    <property type="component" value="Unassembled WGS sequence"/>
</dbReference>